<comment type="pathway">
    <text evidence="2">Amino-acid degradation; L-phenylalanine degradation; acetoacetate and fumarate from L-phenylalanine: step 4/6.</text>
</comment>
<evidence type="ECO:0000256" key="4">
    <source>
        <dbReference type="ARBA" id="ARBA00013127"/>
    </source>
</evidence>
<keyword evidence="16" id="KW-1185">Reference proteome</keyword>
<reference evidence="15 16" key="1">
    <citation type="submission" date="2024-08" db="EMBL/GenBank/DDBJ databases">
        <authorList>
            <person name="Cucini C."/>
            <person name="Frati F."/>
        </authorList>
    </citation>
    <scope>NUCLEOTIDE SEQUENCE [LARGE SCALE GENOMIC DNA]</scope>
</reference>
<evidence type="ECO:0000259" key="14">
    <source>
        <dbReference type="Pfam" id="PF20510"/>
    </source>
</evidence>
<dbReference type="Gene3D" id="2.60.120.10">
    <property type="entry name" value="Jelly Rolls"/>
    <property type="match status" value="1"/>
</dbReference>
<evidence type="ECO:0000256" key="7">
    <source>
        <dbReference type="ARBA" id="ARBA00022964"/>
    </source>
</evidence>
<evidence type="ECO:0000256" key="3">
    <source>
        <dbReference type="ARBA" id="ARBA00007757"/>
    </source>
</evidence>
<comment type="cofactor">
    <cofactor evidence="1">
        <name>Fe cation</name>
        <dbReference type="ChEBI" id="CHEBI:24875"/>
    </cofactor>
</comment>
<evidence type="ECO:0000256" key="8">
    <source>
        <dbReference type="ARBA" id="ARBA00023002"/>
    </source>
</evidence>
<evidence type="ECO:0000256" key="10">
    <source>
        <dbReference type="ARBA" id="ARBA00030235"/>
    </source>
</evidence>
<evidence type="ECO:0000256" key="6">
    <source>
        <dbReference type="ARBA" id="ARBA00022723"/>
    </source>
</evidence>
<evidence type="ECO:0000313" key="15">
    <source>
        <dbReference type="EMBL" id="CAL8111092.1"/>
    </source>
</evidence>
<evidence type="ECO:0000256" key="5">
    <source>
        <dbReference type="ARBA" id="ARBA00018757"/>
    </source>
</evidence>
<dbReference type="Pfam" id="PF20510">
    <property type="entry name" value="HgmA_N"/>
    <property type="match status" value="1"/>
</dbReference>
<dbReference type="PANTHER" id="PTHR11056">
    <property type="entry name" value="HOMOGENTISATE 1,2-DIOXYGENASE"/>
    <property type="match status" value="1"/>
</dbReference>
<dbReference type="InterPro" id="IPR011051">
    <property type="entry name" value="RmlC_Cupin_sf"/>
</dbReference>
<sequence>MFVTEGHLKYLSGFGSELASEDSRCPNSLPKGQNNPQQCPYGLYAEQLSGTAFTAPRESNKRSWLYRIRPSVVHKPFTPLPIPGDDNNDKIVGNYSNYVVEPNQIRWLPFPLSQTEGVDFVRGLSTICGAGDVQTRNGVAIYTFACNTSMSQSAFYSSDGDFLIVAEKGVLHIRTEFGRMQVSPGEICVIQQGMRFAVDVSGPTRGYLLEVFGTHFVLPHLGPIGANGLANPRDFLHPTAHFEEGVGDYSIISKFQGKLFQAKQEHSPFDVVAWHGNYLPYKYNLDNFMTINSVSFDHADPSIFTVLTAPSVKPGVAIADFVIFPPRWSVAEHTFRPPYYHRNCMSEFMGLIKGTYEAKEEGFAPGGATLHQMMTPHGPDTQCFEKASTCSLQPGRVADGTMAFMFETSLSLAVAPWAAKASNLDKRYHECWQGLKSNFHFED</sequence>
<dbReference type="InterPro" id="IPR005708">
    <property type="entry name" value="Homogentis_dOase"/>
</dbReference>
<keyword evidence="8" id="KW-0560">Oxidoreductase</keyword>
<keyword evidence="9" id="KW-0408">Iron</keyword>
<comment type="caution">
    <text evidence="15">The sequence shown here is derived from an EMBL/GenBank/DDBJ whole genome shotgun (WGS) entry which is preliminary data.</text>
</comment>
<evidence type="ECO:0000256" key="2">
    <source>
        <dbReference type="ARBA" id="ARBA00004704"/>
    </source>
</evidence>
<dbReference type="SUPFAM" id="SSF51182">
    <property type="entry name" value="RmlC-like cupins"/>
    <property type="match status" value="1"/>
</dbReference>
<organism evidence="15 16">
    <name type="scientific">Orchesella dallaii</name>
    <dbReference type="NCBI Taxonomy" id="48710"/>
    <lineage>
        <taxon>Eukaryota</taxon>
        <taxon>Metazoa</taxon>
        <taxon>Ecdysozoa</taxon>
        <taxon>Arthropoda</taxon>
        <taxon>Hexapoda</taxon>
        <taxon>Collembola</taxon>
        <taxon>Entomobryomorpha</taxon>
        <taxon>Entomobryoidea</taxon>
        <taxon>Orchesellidae</taxon>
        <taxon>Orchesellinae</taxon>
        <taxon>Orchesella</taxon>
    </lineage>
</organism>
<dbReference type="CDD" id="cd07000">
    <property type="entry name" value="cupin_HGO_N"/>
    <property type="match status" value="1"/>
</dbReference>
<dbReference type="NCBIfam" id="TIGR01015">
    <property type="entry name" value="hmgA"/>
    <property type="match status" value="1"/>
</dbReference>
<evidence type="ECO:0000256" key="11">
    <source>
        <dbReference type="ARBA" id="ARBA00030437"/>
    </source>
</evidence>
<dbReference type="EC" id="1.13.11.5" evidence="4"/>
<evidence type="ECO:0000256" key="9">
    <source>
        <dbReference type="ARBA" id="ARBA00023004"/>
    </source>
</evidence>
<dbReference type="InterPro" id="IPR014710">
    <property type="entry name" value="RmlC-like_jellyroll"/>
</dbReference>
<dbReference type="InterPro" id="IPR046451">
    <property type="entry name" value="HgmA_C"/>
</dbReference>
<feature type="domain" description="Homogentisate 1,2-dioxygenase C-terminal" evidence="13">
    <location>
        <begin position="287"/>
        <end position="439"/>
    </location>
</feature>
<feature type="domain" description="Homogentisate 1,2-dioxygenase N-terminal" evidence="14">
    <location>
        <begin position="9"/>
        <end position="285"/>
    </location>
</feature>
<evidence type="ECO:0000259" key="13">
    <source>
        <dbReference type="Pfam" id="PF04209"/>
    </source>
</evidence>
<dbReference type="PANTHER" id="PTHR11056:SF0">
    <property type="entry name" value="HOMOGENTISATE 1,2-DIOXYGENASE"/>
    <property type="match status" value="1"/>
</dbReference>
<comment type="similarity">
    <text evidence="3">Belongs to the homogentisate dioxygenase family.</text>
</comment>
<dbReference type="Proteomes" id="UP001642540">
    <property type="component" value="Unassembled WGS sequence"/>
</dbReference>
<name>A0ABP1QWM6_9HEXA</name>
<gene>
    <name evidence="15" type="ORF">ODALV1_LOCUS14718</name>
</gene>
<proteinExistence type="inferred from homology"/>
<accession>A0ABP1QWM6</accession>
<evidence type="ECO:0000256" key="1">
    <source>
        <dbReference type="ARBA" id="ARBA00001962"/>
    </source>
</evidence>
<keyword evidence="6" id="KW-0479">Metal-binding</keyword>
<dbReference type="Pfam" id="PF04209">
    <property type="entry name" value="HgmA_C"/>
    <property type="match status" value="1"/>
</dbReference>
<evidence type="ECO:0000256" key="12">
    <source>
        <dbReference type="ARBA" id="ARBA00033225"/>
    </source>
</evidence>
<keyword evidence="7" id="KW-0223">Dioxygenase</keyword>
<dbReference type="InterPro" id="IPR046452">
    <property type="entry name" value="HgmA_N"/>
</dbReference>
<evidence type="ECO:0000313" key="16">
    <source>
        <dbReference type="Proteomes" id="UP001642540"/>
    </source>
</evidence>
<dbReference type="EMBL" id="CAXLJM020000046">
    <property type="protein sequence ID" value="CAL8111092.1"/>
    <property type="molecule type" value="Genomic_DNA"/>
</dbReference>
<protein>
    <recommendedName>
        <fullName evidence="5">Homogentisate 1,2-dioxygenase</fullName>
        <ecNumber evidence="4">1.13.11.5</ecNumber>
    </recommendedName>
    <alternativeName>
        <fullName evidence="10">Homogentisate oxygenase</fullName>
    </alternativeName>
    <alternativeName>
        <fullName evidence="11">Homogentisic acid oxidase</fullName>
    </alternativeName>
    <alternativeName>
        <fullName evidence="12">Homogentisicase</fullName>
    </alternativeName>
</protein>